<evidence type="ECO:0000256" key="4">
    <source>
        <dbReference type="HAMAP-Rule" id="MF_00470"/>
    </source>
</evidence>
<dbReference type="CDD" id="cd03320">
    <property type="entry name" value="OSBS"/>
    <property type="match status" value="1"/>
</dbReference>
<evidence type="ECO:0000313" key="8">
    <source>
        <dbReference type="Proteomes" id="UP000010472"/>
    </source>
</evidence>
<dbReference type="OrthoDB" id="9802699at2"/>
<evidence type="ECO:0000259" key="6">
    <source>
        <dbReference type="SMART" id="SM00922"/>
    </source>
</evidence>
<dbReference type="AlphaFoldDB" id="K9W2U1"/>
<dbReference type="SFLD" id="SFLDG00180">
    <property type="entry name" value="muconate_cycloisomerase"/>
    <property type="match status" value="1"/>
</dbReference>
<sequence>MLYKFSFRPYQRKFKRTLQTNHGNWDIREGIIIKLIDENGIIALGEIAPIPWFGSESLESALNFCNQLGTEVSIETINSIPNYLPACEFAFESAWETSKNYPPQSPLVKGGSNTSCSLPLIRGGLGRGNTSSKYLNYSSLLPTGVDALELWQPLLTQGYRTFKLKIGVTSIEDEIKIFNQLIKLLPTDVKLRLDANGGLSFDDTKVWLEECDRTIVEFIEQPLPVAQFDAMLELSNQYTTPIALDESVATIDQLEAHYTRGWRGIFVIKPAIAGSPKRLRQFCQTYQIDAVFSSVFETSIGRQAALNLASELSNPNRAVGFGINHWFKEDEDWLEKLWQNP</sequence>
<dbReference type="HAMAP" id="MF_00470">
    <property type="entry name" value="MenC_1"/>
    <property type="match status" value="1"/>
</dbReference>
<dbReference type="SFLD" id="SFLDF00009">
    <property type="entry name" value="o-succinylbenzoate_synthase"/>
    <property type="match status" value="1"/>
</dbReference>
<dbReference type="EMBL" id="CP003620">
    <property type="protein sequence ID" value="AFZ14678.1"/>
    <property type="molecule type" value="Genomic_DNA"/>
</dbReference>
<proteinExistence type="inferred from homology"/>
<accession>K9W2U1</accession>
<feature type="binding site" evidence="4">
    <location>
        <position position="194"/>
    </location>
    <ligand>
        <name>Mg(2+)</name>
        <dbReference type="ChEBI" id="CHEBI:18420"/>
    </ligand>
</feature>
<dbReference type="InterPro" id="IPR013342">
    <property type="entry name" value="Mandelate_racemase_C"/>
</dbReference>
<comment type="pathway">
    <text evidence="4">Cofactor biosynthesis; phylloquinone biosynthesis.</text>
</comment>
<feature type="binding site" evidence="4">
    <location>
        <position position="220"/>
    </location>
    <ligand>
        <name>Mg(2+)</name>
        <dbReference type="ChEBI" id="CHEBI:18420"/>
    </ligand>
</feature>
<dbReference type="Gene3D" id="3.20.20.120">
    <property type="entry name" value="Enolase-like C-terminal domain"/>
    <property type="match status" value="1"/>
</dbReference>
<dbReference type="PANTHER" id="PTHR48073">
    <property type="entry name" value="O-SUCCINYLBENZOATE SYNTHASE-RELATED"/>
    <property type="match status" value="1"/>
</dbReference>
<dbReference type="STRING" id="1173022.Cri9333_3869"/>
<name>K9W2U1_9CYAN</name>
<keyword evidence="3 4" id="KW-0456">Lyase</keyword>
<dbReference type="NCBIfam" id="TIGR01927">
    <property type="entry name" value="menC_gam_Gplu"/>
    <property type="match status" value="1"/>
</dbReference>
<dbReference type="SUPFAM" id="SSF51604">
    <property type="entry name" value="Enolase C-terminal domain-like"/>
    <property type="match status" value="1"/>
</dbReference>
<evidence type="ECO:0000256" key="5">
    <source>
        <dbReference type="NCBIfam" id="TIGR01927"/>
    </source>
</evidence>
<comment type="catalytic activity">
    <reaction evidence="4">
        <text>(1R,6R)-6-hydroxy-2-succinyl-cyclohexa-2,4-diene-1-carboxylate = 2-succinylbenzoate + H2O</text>
        <dbReference type="Rhea" id="RHEA:10196"/>
        <dbReference type="ChEBI" id="CHEBI:15377"/>
        <dbReference type="ChEBI" id="CHEBI:18325"/>
        <dbReference type="ChEBI" id="CHEBI:58689"/>
        <dbReference type="EC" id="4.2.1.113"/>
    </reaction>
</comment>
<keyword evidence="8" id="KW-1185">Reference proteome</keyword>
<dbReference type="PATRIC" id="fig|1173022.3.peg.4169"/>
<comment type="function">
    <text evidence="4">Converts 2-succinyl-6-hydroxy-2,4-cyclohexadiene-1-carboxylate (SHCHC) to 2-succinylbenzoate (OSB).</text>
</comment>
<dbReference type="Pfam" id="PF13378">
    <property type="entry name" value="MR_MLE_C"/>
    <property type="match status" value="1"/>
</dbReference>
<dbReference type="HOGENOM" id="CLU_030273_0_2_3"/>
<evidence type="ECO:0000256" key="3">
    <source>
        <dbReference type="ARBA" id="ARBA00023239"/>
    </source>
</evidence>
<dbReference type="GO" id="GO:0043748">
    <property type="term" value="F:O-succinylbenzoate synthase activity"/>
    <property type="evidence" value="ECO:0007669"/>
    <property type="project" value="UniProtKB-EC"/>
</dbReference>
<dbReference type="InterPro" id="IPR010196">
    <property type="entry name" value="OSB_synthase_MenC1"/>
</dbReference>
<gene>
    <name evidence="4" type="primary">menC</name>
    <name evidence="7" type="ORF">Cri9333_3869</name>
</gene>
<feature type="active site" description="Proton acceptor" evidence="4">
    <location>
        <position position="269"/>
    </location>
</feature>
<dbReference type="KEGG" id="cep:Cri9333_3869"/>
<dbReference type="GO" id="GO:0009234">
    <property type="term" value="P:menaquinone biosynthetic process"/>
    <property type="evidence" value="ECO:0007669"/>
    <property type="project" value="UniProtKB-UniRule"/>
</dbReference>
<dbReference type="SUPFAM" id="SSF54826">
    <property type="entry name" value="Enolase N-terminal domain-like"/>
    <property type="match status" value="1"/>
</dbReference>
<dbReference type="GO" id="GO:0042372">
    <property type="term" value="P:phylloquinone biosynthetic process"/>
    <property type="evidence" value="ECO:0007669"/>
    <property type="project" value="UniProtKB-UniRule"/>
</dbReference>
<evidence type="ECO:0000256" key="1">
    <source>
        <dbReference type="ARBA" id="ARBA00022723"/>
    </source>
</evidence>
<dbReference type="InterPro" id="IPR029017">
    <property type="entry name" value="Enolase-like_N"/>
</dbReference>
<feature type="domain" description="Mandelate racemase/muconate lactonizing enzyme C-terminal" evidence="6">
    <location>
        <begin position="144"/>
        <end position="241"/>
    </location>
</feature>
<dbReference type="RefSeq" id="WP_015204778.1">
    <property type="nucleotide sequence ID" value="NC_019753.1"/>
</dbReference>
<dbReference type="Gene3D" id="3.30.390.10">
    <property type="entry name" value="Enolase-like, N-terminal domain"/>
    <property type="match status" value="1"/>
</dbReference>
<feature type="binding site" evidence="4">
    <location>
        <position position="245"/>
    </location>
    <ligand>
        <name>Mg(2+)</name>
        <dbReference type="ChEBI" id="CHEBI:18420"/>
    </ligand>
</feature>
<reference evidence="7 8" key="1">
    <citation type="submission" date="2012-06" db="EMBL/GenBank/DDBJ databases">
        <title>Finished chromosome of genome of Crinalium epipsammum PCC 9333.</title>
        <authorList>
            <consortium name="US DOE Joint Genome Institute"/>
            <person name="Gugger M."/>
            <person name="Coursin T."/>
            <person name="Rippka R."/>
            <person name="Tandeau De Marsac N."/>
            <person name="Huntemann M."/>
            <person name="Wei C.-L."/>
            <person name="Han J."/>
            <person name="Detter J.C."/>
            <person name="Han C."/>
            <person name="Tapia R."/>
            <person name="Davenport K."/>
            <person name="Daligault H."/>
            <person name="Erkkila T."/>
            <person name="Gu W."/>
            <person name="Munk A.C.C."/>
            <person name="Teshima H."/>
            <person name="Xu Y."/>
            <person name="Chain P."/>
            <person name="Chen A."/>
            <person name="Krypides N."/>
            <person name="Mavromatis K."/>
            <person name="Markowitz V."/>
            <person name="Szeto E."/>
            <person name="Ivanova N."/>
            <person name="Mikhailova N."/>
            <person name="Ovchinnikova G."/>
            <person name="Pagani I."/>
            <person name="Pati A."/>
            <person name="Goodwin L."/>
            <person name="Peters L."/>
            <person name="Pitluck S."/>
            <person name="Woyke T."/>
            <person name="Kerfeld C."/>
        </authorList>
    </citation>
    <scope>NUCLEOTIDE SEQUENCE [LARGE SCALE GENOMIC DNA]</scope>
    <source>
        <strain evidence="7 8">PCC 9333</strain>
    </source>
</reference>
<dbReference type="UniPathway" id="UPA01057">
    <property type="reaction ID" value="UER00165"/>
</dbReference>
<keyword evidence="1 4" id="KW-0479">Metal-binding</keyword>
<comment type="similarity">
    <text evidence="4">Belongs to the mandelate racemase/muconate lactonizing enzyme family. MenC type 1 subfamily.</text>
</comment>
<protein>
    <recommendedName>
        <fullName evidence="4 5">o-succinylbenzoate synthase</fullName>
        <shortName evidence="4">OSB synthase</shortName>
        <shortName evidence="4">OSBS</shortName>
        <ecNumber evidence="4 5">4.2.1.113</ecNumber>
    </recommendedName>
    <alternativeName>
        <fullName evidence="4">4-(2'-carboxyphenyl)-4-oxybutyric acid synthase</fullName>
    </alternativeName>
    <alternativeName>
        <fullName evidence="4">o-succinylbenzoic acid synthase</fullName>
    </alternativeName>
</protein>
<evidence type="ECO:0000256" key="2">
    <source>
        <dbReference type="ARBA" id="ARBA00022842"/>
    </source>
</evidence>
<comment type="cofactor">
    <cofactor evidence="4">
        <name>a divalent metal cation</name>
        <dbReference type="ChEBI" id="CHEBI:60240"/>
    </cofactor>
</comment>
<dbReference type="InterPro" id="IPR036849">
    <property type="entry name" value="Enolase-like_C_sf"/>
</dbReference>
<keyword evidence="2 4" id="KW-0460">Magnesium</keyword>
<dbReference type="SMART" id="SM00922">
    <property type="entry name" value="MR_MLE"/>
    <property type="match status" value="1"/>
</dbReference>
<dbReference type="PANTHER" id="PTHR48073:SF2">
    <property type="entry name" value="O-SUCCINYLBENZOATE SYNTHASE"/>
    <property type="match status" value="1"/>
</dbReference>
<evidence type="ECO:0000313" key="7">
    <source>
        <dbReference type="EMBL" id="AFZ14678.1"/>
    </source>
</evidence>
<dbReference type="eggNOG" id="COG4948">
    <property type="taxonomic scope" value="Bacteria"/>
</dbReference>
<comment type="pathway">
    <text evidence="4">Quinol/quinone metabolism; 1,4-dihydroxy-2-naphthoate biosynthesis; 1,4-dihydroxy-2-naphthoate from chorismate: step 4/7.</text>
</comment>
<feature type="active site" description="Proton donor" evidence="4">
    <location>
        <position position="165"/>
    </location>
</feature>
<dbReference type="EC" id="4.2.1.113" evidence="4 5"/>
<dbReference type="SFLD" id="SFLDS00001">
    <property type="entry name" value="Enolase"/>
    <property type="match status" value="1"/>
</dbReference>
<organism evidence="7 8">
    <name type="scientific">Crinalium epipsammum PCC 9333</name>
    <dbReference type="NCBI Taxonomy" id="1173022"/>
    <lineage>
        <taxon>Bacteria</taxon>
        <taxon>Bacillati</taxon>
        <taxon>Cyanobacteriota</taxon>
        <taxon>Cyanophyceae</taxon>
        <taxon>Gomontiellales</taxon>
        <taxon>Gomontiellaceae</taxon>
        <taxon>Crinalium</taxon>
    </lineage>
</organism>
<dbReference type="UniPathway" id="UPA00995"/>
<dbReference type="NCBIfam" id="NF002739">
    <property type="entry name" value="PRK02714.1"/>
    <property type="match status" value="1"/>
</dbReference>
<dbReference type="InterPro" id="IPR029065">
    <property type="entry name" value="Enolase_C-like"/>
</dbReference>
<dbReference type="Proteomes" id="UP000010472">
    <property type="component" value="Chromosome"/>
</dbReference>
<dbReference type="GO" id="GO:0000287">
    <property type="term" value="F:magnesium ion binding"/>
    <property type="evidence" value="ECO:0007669"/>
    <property type="project" value="UniProtKB-UniRule"/>
</dbReference>